<reference evidence="2 3" key="1">
    <citation type="journal article" date="2010" name="J. Bacteriol.">
        <title>Genome sequence of the milbemycin-producing bacterium Streptomyces bingchenggensis.</title>
        <authorList>
            <person name="Wang X.J."/>
            <person name="Yan Y.J."/>
            <person name="Zhang B."/>
            <person name="An J."/>
            <person name="Wang J.J."/>
            <person name="Tian J."/>
            <person name="Jiang L."/>
            <person name="Chen Y.H."/>
            <person name="Huang S.X."/>
            <person name="Yin M."/>
            <person name="Zhang J."/>
            <person name="Gao A.L."/>
            <person name="Liu C.X."/>
            <person name="Zhu Z.X."/>
            <person name="Xiang W.S."/>
        </authorList>
    </citation>
    <scope>NUCLEOTIDE SEQUENCE [LARGE SCALE GENOMIC DNA]</scope>
    <source>
        <strain evidence="2 3">BCW-1</strain>
    </source>
</reference>
<proteinExistence type="predicted"/>
<feature type="compositionally biased region" description="Pro residues" evidence="1">
    <location>
        <begin position="183"/>
        <end position="197"/>
    </location>
</feature>
<evidence type="ECO:0008006" key="4">
    <source>
        <dbReference type="Google" id="ProtNLM"/>
    </source>
</evidence>
<dbReference type="EMBL" id="CP002047">
    <property type="protein sequence ID" value="ADI07033.1"/>
    <property type="molecule type" value="Genomic_DNA"/>
</dbReference>
<gene>
    <name evidence="2" type="ordered locus">SBI_03912</name>
</gene>
<dbReference type="STRING" id="749414.SBI_03912"/>
<evidence type="ECO:0000256" key="1">
    <source>
        <dbReference type="SAM" id="MobiDB-lite"/>
    </source>
</evidence>
<protein>
    <recommendedName>
        <fullName evidence="4">Adenylylsulfate kinase</fullName>
    </recommendedName>
</protein>
<feature type="compositionally biased region" description="Low complexity" evidence="1">
    <location>
        <begin position="172"/>
        <end position="182"/>
    </location>
</feature>
<dbReference type="AlphaFoldDB" id="D7CHH6"/>
<dbReference type="HOGENOM" id="CLU_731349_0_0_11"/>
<dbReference type="KEGG" id="sbh:SBI_03912"/>
<evidence type="ECO:0000313" key="3">
    <source>
        <dbReference type="Proteomes" id="UP000000377"/>
    </source>
</evidence>
<sequence length="396" mass="40623">MSGEPIPVLWLCGPPGVGKSEVGWEIYAELGRAGVAAGYVDVDQVGICYPEPASDPGRHLMQARNVGAVVAGYRAAGARCVVVSGVVDTARGVHVDRIADQIPGAALTVCRLRVGQDELRRRLLGRTGSTVVMADAPRDAEAMDASGIGDVCVDTSGLSVTEVARRVRERAGGWPSPAAPATDPLPAPSPAPSPAPGLAPAEGSVLWLCGATGVGKSTVGFTLFQRALAAGHTAAYLDLDQIGCCAPAPADDPGNHRLKARNLAAVWQTYRAAGARCLVVVGQAEDECAIRTYADAPAPATVTVCRLHAGREELVRRILSRGLGGSWAQPGDPLKGRPTARLLQVADAAAADAEALERAALGDLCVATDGHTVEEVADAVAAAVAAACRLRSSSSF</sequence>
<feature type="region of interest" description="Disordered" evidence="1">
    <location>
        <begin position="169"/>
        <end position="197"/>
    </location>
</feature>
<dbReference type="PATRIC" id="fig|749414.3.peg.4050"/>
<dbReference type="eggNOG" id="COG0529">
    <property type="taxonomic scope" value="Bacteria"/>
</dbReference>
<evidence type="ECO:0000313" key="2">
    <source>
        <dbReference type="EMBL" id="ADI07033.1"/>
    </source>
</evidence>
<dbReference type="InterPro" id="IPR027417">
    <property type="entry name" value="P-loop_NTPase"/>
</dbReference>
<name>D7CHH6_STRBB</name>
<dbReference type="RefSeq" id="WP_014176507.1">
    <property type="nucleotide sequence ID" value="NC_016582.1"/>
</dbReference>
<accession>D7CHH6</accession>
<keyword evidence="3" id="KW-1185">Reference proteome</keyword>
<organism evidence="2 3">
    <name type="scientific">Streptomyces bingchenggensis (strain BCW-1)</name>
    <dbReference type="NCBI Taxonomy" id="749414"/>
    <lineage>
        <taxon>Bacteria</taxon>
        <taxon>Bacillati</taxon>
        <taxon>Actinomycetota</taxon>
        <taxon>Actinomycetes</taxon>
        <taxon>Kitasatosporales</taxon>
        <taxon>Streptomycetaceae</taxon>
        <taxon>Streptomyces</taxon>
    </lineage>
</organism>
<dbReference type="SUPFAM" id="SSF52540">
    <property type="entry name" value="P-loop containing nucleoside triphosphate hydrolases"/>
    <property type="match status" value="2"/>
</dbReference>
<dbReference type="Proteomes" id="UP000000377">
    <property type="component" value="Chromosome"/>
</dbReference>
<dbReference type="Gene3D" id="3.40.50.300">
    <property type="entry name" value="P-loop containing nucleotide triphosphate hydrolases"/>
    <property type="match status" value="2"/>
</dbReference>